<dbReference type="PROSITE" id="PS01031">
    <property type="entry name" value="SHSP"/>
    <property type="match status" value="1"/>
</dbReference>
<protein>
    <recommendedName>
        <fullName evidence="3">SHSP domain-containing protein</fullName>
    </recommendedName>
</protein>
<dbReference type="InterPro" id="IPR002068">
    <property type="entry name" value="A-crystallin/Hsp20_dom"/>
</dbReference>
<comment type="caution">
    <text evidence="4">The sequence shown here is derived from an EMBL/GenBank/DDBJ whole genome shotgun (WGS) entry which is preliminary data.</text>
</comment>
<evidence type="ECO:0000313" key="5">
    <source>
        <dbReference type="Proteomes" id="UP000234323"/>
    </source>
</evidence>
<proteinExistence type="inferred from homology"/>
<dbReference type="EMBL" id="LLXI01000158">
    <property type="protein sequence ID" value="PKY41650.1"/>
    <property type="molecule type" value="Genomic_DNA"/>
</dbReference>
<dbReference type="Pfam" id="PF00011">
    <property type="entry name" value="HSP20"/>
    <property type="match status" value="1"/>
</dbReference>
<keyword evidence="5" id="KW-1185">Reference proteome</keyword>
<dbReference type="SUPFAM" id="SSF49764">
    <property type="entry name" value="HSP20-like chaperones"/>
    <property type="match status" value="1"/>
</dbReference>
<gene>
    <name evidence="4" type="ORF">RhiirA4_455271</name>
</gene>
<evidence type="ECO:0000256" key="2">
    <source>
        <dbReference type="RuleBase" id="RU003616"/>
    </source>
</evidence>
<dbReference type="AlphaFoldDB" id="A0A2I1G4U9"/>
<dbReference type="Gene3D" id="2.60.40.790">
    <property type="match status" value="1"/>
</dbReference>
<dbReference type="CDD" id="cd06464">
    <property type="entry name" value="ACD_sHsps-like"/>
    <property type="match status" value="1"/>
</dbReference>
<feature type="domain" description="SHSP" evidence="3">
    <location>
        <begin position="36"/>
        <end position="132"/>
    </location>
</feature>
<evidence type="ECO:0000256" key="1">
    <source>
        <dbReference type="PROSITE-ProRule" id="PRU00285"/>
    </source>
</evidence>
<dbReference type="InterPro" id="IPR008978">
    <property type="entry name" value="HSP20-like_chaperone"/>
</dbReference>
<evidence type="ECO:0000259" key="3">
    <source>
        <dbReference type="PROSITE" id="PS01031"/>
    </source>
</evidence>
<comment type="similarity">
    <text evidence="1 2">Belongs to the small heat shock protein (HSP20) family.</text>
</comment>
<reference evidence="4 5" key="1">
    <citation type="submission" date="2015-10" db="EMBL/GenBank/DDBJ databases">
        <title>Genome analyses suggest a sexual origin of heterokaryosis in a supposedly ancient asexual fungus.</title>
        <authorList>
            <person name="Ropars J."/>
            <person name="Sedzielewska K."/>
            <person name="Noel J."/>
            <person name="Charron P."/>
            <person name="Farinelli L."/>
            <person name="Marton T."/>
            <person name="Kruger M."/>
            <person name="Pelin A."/>
            <person name="Brachmann A."/>
            <person name="Corradi N."/>
        </authorList>
    </citation>
    <scope>NUCLEOTIDE SEQUENCE [LARGE SCALE GENOMIC DNA]</scope>
    <source>
        <strain evidence="4 5">A4</strain>
    </source>
</reference>
<name>A0A2I1G4U9_9GLOM</name>
<sequence length="132" mass="15043">METMNFDVGNYHILKGQDSDFNKKLAAVTDDNEDNETMKPTWTPTTDFYVAENSFIVNVKLPICIFKEDINVNIFNNNQHVISGKMKKDQLSGGSYKIKERHDGHFTRKITLTSSVSDNKMGFSSPMTRKSI</sequence>
<accession>A0A2I1G4U9</accession>
<dbReference type="Proteomes" id="UP000234323">
    <property type="component" value="Unassembled WGS sequence"/>
</dbReference>
<organism evidence="4 5">
    <name type="scientific">Rhizophagus irregularis</name>
    <dbReference type="NCBI Taxonomy" id="588596"/>
    <lineage>
        <taxon>Eukaryota</taxon>
        <taxon>Fungi</taxon>
        <taxon>Fungi incertae sedis</taxon>
        <taxon>Mucoromycota</taxon>
        <taxon>Glomeromycotina</taxon>
        <taxon>Glomeromycetes</taxon>
        <taxon>Glomerales</taxon>
        <taxon>Glomeraceae</taxon>
        <taxon>Rhizophagus</taxon>
    </lineage>
</organism>
<evidence type="ECO:0000313" key="4">
    <source>
        <dbReference type="EMBL" id="PKY41650.1"/>
    </source>
</evidence>